<evidence type="ECO:0000256" key="7">
    <source>
        <dbReference type="ARBA" id="ARBA00022833"/>
    </source>
</evidence>
<evidence type="ECO:0000256" key="2">
    <source>
        <dbReference type="ARBA" id="ARBA00003215"/>
    </source>
</evidence>
<evidence type="ECO:0000256" key="5">
    <source>
        <dbReference type="ARBA" id="ARBA00022723"/>
    </source>
</evidence>
<evidence type="ECO:0000256" key="6">
    <source>
        <dbReference type="ARBA" id="ARBA00022801"/>
    </source>
</evidence>
<dbReference type="NCBIfam" id="TIGR00726">
    <property type="entry name" value="peptidoglycan editing factor PgeF"/>
    <property type="match status" value="1"/>
</dbReference>
<dbReference type="CDD" id="cd16833">
    <property type="entry name" value="YfiH"/>
    <property type="match status" value="1"/>
</dbReference>
<evidence type="ECO:0000256" key="9">
    <source>
        <dbReference type="ARBA" id="ARBA00048968"/>
    </source>
</evidence>
<dbReference type="Gene3D" id="3.60.140.10">
    <property type="entry name" value="CNF1/YfiH-like putative cysteine hydrolases"/>
    <property type="match status" value="1"/>
</dbReference>
<keyword evidence="7" id="KW-0862">Zinc</keyword>
<dbReference type="PATRIC" id="fig|1111454.3.peg.614"/>
<keyword evidence="6" id="KW-0378">Hydrolase</keyword>
<dbReference type="OrthoDB" id="4279at2"/>
<dbReference type="STRING" id="1111454.HMPREF1250_2275"/>
<dbReference type="GO" id="GO:0016787">
    <property type="term" value="F:hydrolase activity"/>
    <property type="evidence" value="ECO:0007669"/>
    <property type="project" value="UniProtKB-KW"/>
</dbReference>
<dbReference type="InterPro" id="IPR011324">
    <property type="entry name" value="Cytotoxic_necrot_fac-like_cat"/>
</dbReference>
<dbReference type="eggNOG" id="COG1496">
    <property type="taxonomic scope" value="Bacteria"/>
</dbReference>
<name>U7UQW2_9FIRM</name>
<comment type="function">
    <text evidence="2">Purine nucleoside enzyme that catalyzes the phosphorolysis of adenosine and inosine nucleosides, yielding D-ribose 1-phosphate and the respective free bases, adenine and hypoxanthine. Also catalyzes the phosphorolysis of S-methyl-5'-thioadenosine into adenine and S-methyl-5-thio-alpha-D-ribose 1-phosphate. Also has adenosine deaminase activity.</text>
</comment>
<comment type="catalytic activity">
    <reaction evidence="8">
        <text>adenosine + H2O + H(+) = inosine + NH4(+)</text>
        <dbReference type="Rhea" id="RHEA:24408"/>
        <dbReference type="ChEBI" id="CHEBI:15377"/>
        <dbReference type="ChEBI" id="CHEBI:15378"/>
        <dbReference type="ChEBI" id="CHEBI:16335"/>
        <dbReference type="ChEBI" id="CHEBI:17596"/>
        <dbReference type="ChEBI" id="CHEBI:28938"/>
        <dbReference type="EC" id="3.5.4.4"/>
    </reaction>
    <physiologicalReaction direction="left-to-right" evidence="8">
        <dbReference type="Rhea" id="RHEA:24409"/>
    </physiologicalReaction>
</comment>
<evidence type="ECO:0000256" key="1">
    <source>
        <dbReference type="ARBA" id="ARBA00000553"/>
    </source>
</evidence>
<dbReference type="EMBL" id="AWXA01000008">
    <property type="protein sequence ID" value="ERT61710.1"/>
    <property type="molecule type" value="Genomic_DNA"/>
</dbReference>
<comment type="caution">
    <text evidence="12">The sequence shown here is derived from an EMBL/GenBank/DDBJ whole genome shotgun (WGS) entry which is preliminary data.</text>
</comment>
<dbReference type="GO" id="GO:0005507">
    <property type="term" value="F:copper ion binding"/>
    <property type="evidence" value="ECO:0007669"/>
    <property type="project" value="TreeGrafter"/>
</dbReference>
<evidence type="ECO:0000256" key="3">
    <source>
        <dbReference type="ARBA" id="ARBA00007353"/>
    </source>
</evidence>
<evidence type="ECO:0000256" key="4">
    <source>
        <dbReference type="ARBA" id="ARBA00022679"/>
    </source>
</evidence>
<reference evidence="12 13" key="1">
    <citation type="submission" date="2013-09" db="EMBL/GenBank/DDBJ databases">
        <authorList>
            <person name="Durkin A.S."/>
            <person name="Haft D.R."/>
            <person name="McCorrison J."/>
            <person name="Torralba M."/>
            <person name="Gillis M."/>
            <person name="Haft D.H."/>
            <person name="Methe B."/>
            <person name="Sutton G."/>
            <person name="Nelson K.E."/>
        </authorList>
    </citation>
    <scope>NUCLEOTIDE SEQUENCE [LARGE SCALE GENOMIC DNA]</scope>
    <source>
        <strain evidence="12 13">BV3C16-1</strain>
    </source>
</reference>
<evidence type="ECO:0000256" key="10">
    <source>
        <dbReference type="ARBA" id="ARBA00049893"/>
    </source>
</evidence>
<evidence type="ECO:0000313" key="12">
    <source>
        <dbReference type="EMBL" id="ERT61710.1"/>
    </source>
</evidence>
<protein>
    <recommendedName>
        <fullName evidence="11">Purine nucleoside phosphorylase</fullName>
    </recommendedName>
</protein>
<comment type="catalytic activity">
    <reaction evidence="10">
        <text>S-methyl-5'-thioadenosine + phosphate = 5-(methylsulfanyl)-alpha-D-ribose 1-phosphate + adenine</text>
        <dbReference type="Rhea" id="RHEA:11852"/>
        <dbReference type="ChEBI" id="CHEBI:16708"/>
        <dbReference type="ChEBI" id="CHEBI:17509"/>
        <dbReference type="ChEBI" id="CHEBI:43474"/>
        <dbReference type="ChEBI" id="CHEBI:58533"/>
        <dbReference type="EC" id="2.4.2.28"/>
    </reaction>
    <physiologicalReaction direction="left-to-right" evidence="10">
        <dbReference type="Rhea" id="RHEA:11853"/>
    </physiologicalReaction>
</comment>
<dbReference type="RefSeq" id="WP_023053000.1">
    <property type="nucleotide sequence ID" value="NZ_AWXA01000008.1"/>
</dbReference>
<evidence type="ECO:0000256" key="8">
    <source>
        <dbReference type="ARBA" id="ARBA00047989"/>
    </source>
</evidence>
<accession>U7UQW2</accession>
<gene>
    <name evidence="12" type="ORF">HMPREF1250_2275</name>
</gene>
<dbReference type="Pfam" id="PF02578">
    <property type="entry name" value="Cu-oxidase_4"/>
    <property type="match status" value="1"/>
</dbReference>
<sequence>MIDEKNGISFTAFSIFSSVADLVAAVSTRCGGVSEGDFSTLNMSFSTGDEPWRIVENRRRFLTAVGVDPAAIISCSQVHGTNIVAVSEADCGRGAVDRNTAVAACDGLITDRTGVPLTMNFADCTPLLFYDPKRHVIALSHGGWRGAAANIAGCTVEAMCRDYGSSPADILAAIGPTIRQRSFEVGRDVIDGFTACFGAERTLSLAKDKGGGKYLFDLPGAHRLLLLDAGILPEHLDDCGLCTYERDDLFYSYRKSQGKTGRHMAVMELRCRKDRRE</sequence>
<comment type="similarity">
    <text evidence="3 11">Belongs to the purine nucleoside phosphorylase YfiH/LACC1 family.</text>
</comment>
<dbReference type="AlphaFoldDB" id="U7UQW2"/>
<dbReference type="PANTHER" id="PTHR30616:SF2">
    <property type="entry name" value="PURINE NUCLEOSIDE PHOSPHORYLASE LACC1"/>
    <property type="match status" value="1"/>
</dbReference>
<dbReference type="InterPro" id="IPR038371">
    <property type="entry name" value="Cu_polyphenol_OxRdtase_sf"/>
</dbReference>
<dbReference type="Proteomes" id="UP000017090">
    <property type="component" value="Unassembled WGS sequence"/>
</dbReference>
<dbReference type="PANTHER" id="PTHR30616">
    <property type="entry name" value="UNCHARACTERIZED PROTEIN YFIH"/>
    <property type="match status" value="1"/>
</dbReference>
<evidence type="ECO:0000313" key="13">
    <source>
        <dbReference type="Proteomes" id="UP000017090"/>
    </source>
</evidence>
<keyword evidence="4" id="KW-0808">Transferase</keyword>
<comment type="catalytic activity">
    <reaction evidence="9">
        <text>adenosine + phosphate = alpha-D-ribose 1-phosphate + adenine</text>
        <dbReference type="Rhea" id="RHEA:27642"/>
        <dbReference type="ChEBI" id="CHEBI:16335"/>
        <dbReference type="ChEBI" id="CHEBI:16708"/>
        <dbReference type="ChEBI" id="CHEBI:43474"/>
        <dbReference type="ChEBI" id="CHEBI:57720"/>
        <dbReference type="EC" id="2.4.2.1"/>
    </reaction>
    <physiologicalReaction direction="left-to-right" evidence="9">
        <dbReference type="Rhea" id="RHEA:27643"/>
    </physiologicalReaction>
</comment>
<dbReference type="InterPro" id="IPR003730">
    <property type="entry name" value="Cu_polyphenol_OxRdtase"/>
</dbReference>
<dbReference type="GO" id="GO:0017061">
    <property type="term" value="F:S-methyl-5-thioadenosine phosphorylase activity"/>
    <property type="evidence" value="ECO:0007669"/>
    <property type="project" value="UniProtKB-EC"/>
</dbReference>
<dbReference type="SUPFAM" id="SSF64438">
    <property type="entry name" value="CNF1/YfiH-like putative cysteine hydrolases"/>
    <property type="match status" value="1"/>
</dbReference>
<comment type="catalytic activity">
    <reaction evidence="1">
        <text>inosine + phosphate = alpha-D-ribose 1-phosphate + hypoxanthine</text>
        <dbReference type="Rhea" id="RHEA:27646"/>
        <dbReference type="ChEBI" id="CHEBI:17368"/>
        <dbReference type="ChEBI" id="CHEBI:17596"/>
        <dbReference type="ChEBI" id="CHEBI:43474"/>
        <dbReference type="ChEBI" id="CHEBI:57720"/>
        <dbReference type="EC" id="2.4.2.1"/>
    </reaction>
    <physiologicalReaction direction="left-to-right" evidence="1">
        <dbReference type="Rhea" id="RHEA:27647"/>
    </physiologicalReaction>
</comment>
<evidence type="ECO:0000256" key="11">
    <source>
        <dbReference type="RuleBase" id="RU361274"/>
    </source>
</evidence>
<proteinExistence type="inferred from homology"/>
<keyword evidence="13" id="KW-1185">Reference proteome</keyword>
<organism evidence="12 13">
    <name type="scientific">Megasphaera vaginalis</name>
    <name type="common">ex Srinivasan et al. 2021</name>
    <dbReference type="NCBI Taxonomy" id="1111454"/>
    <lineage>
        <taxon>Bacteria</taxon>
        <taxon>Bacillati</taxon>
        <taxon>Bacillota</taxon>
        <taxon>Negativicutes</taxon>
        <taxon>Veillonellales</taxon>
        <taxon>Veillonellaceae</taxon>
        <taxon>Megasphaera</taxon>
    </lineage>
</organism>
<keyword evidence="5" id="KW-0479">Metal-binding</keyword>